<dbReference type="Gene3D" id="1.10.10.1510">
    <property type="match status" value="1"/>
</dbReference>
<keyword evidence="3" id="KW-0378">Hydrolase</keyword>
<organism evidence="3 4">
    <name type="scientific">Roseomonas elaeocarpi</name>
    <dbReference type="NCBI Taxonomy" id="907779"/>
    <lineage>
        <taxon>Bacteria</taxon>
        <taxon>Pseudomonadati</taxon>
        <taxon>Pseudomonadota</taxon>
        <taxon>Alphaproteobacteria</taxon>
        <taxon>Acetobacterales</taxon>
        <taxon>Roseomonadaceae</taxon>
        <taxon>Roseomonas</taxon>
    </lineage>
</organism>
<dbReference type="InterPro" id="IPR003010">
    <property type="entry name" value="C-N_Hydrolase"/>
</dbReference>
<evidence type="ECO:0000313" key="4">
    <source>
        <dbReference type="Proteomes" id="UP001589865"/>
    </source>
</evidence>
<protein>
    <submittedName>
        <fullName evidence="3">Nitrilase-related carbon-nitrogen hydrolase</fullName>
    </submittedName>
</protein>
<dbReference type="GO" id="GO:0016787">
    <property type="term" value="F:hydrolase activity"/>
    <property type="evidence" value="ECO:0007669"/>
    <property type="project" value="UniProtKB-KW"/>
</dbReference>
<sequence length="535" mass="55928">MVVARRLRIAVAQFDPHLGAIEANTDRLLTLHAEATAAGADLLLTPALSVTGFPPEPLLCRPDLLRRREAALERLAAATAGGRPGIVAGAPWRDAPAGSARSAGSPVRGDAPGGTGRDRDGSGSLVGSVFDAAFLLDGGEVRGRRLRHEFPPAALTDERRFLVAGPAPGPLSFRGIRLGLMVGADAASVAVAETLAESGAEILLGMEARPFLGRAATERRIDEAVPPVVESGLPMLVAAGVGGQDGLVFAGGSFALDADRALRWRLPLLREALGITDWVEEGSGWRVLPHPLPSLPAEEALWWEATGTALLGHLRKNGFRGVLLPLSDRPADLLLLLRAVEALGAEAVAALRFAPPAAPENRGEAMARGLGIAVRRRHAGLPGLDPAALEALVLEGEAGAEGRLLLTGRSKTDLALGTGPAAGGFDLLADLLDADLRALVRWRDPEGTLVPETSLATLVPDATDRRLRAMIEGGAGVDAPARDGHEAAEVQRLWRALDRGAYKRRTAPPGLKLGPHAFGHDWRSPITNGSTTAFP</sequence>
<dbReference type="SUPFAM" id="SSF56317">
    <property type="entry name" value="Carbon-nitrogen hydrolase"/>
    <property type="match status" value="1"/>
</dbReference>
<dbReference type="EMBL" id="JBHLUN010000005">
    <property type="protein sequence ID" value="MFC0407785.1"/>
    <property type="molecule type" value="Genomic_DNA"/>
</dbReference>
<comment type="caution">
    <text evidence="3">The sequence shown here is derived from an EMBL/GenBank/DDBJ whole genome shotgun (WGS) entry which is preliminary data.</text>
</comment>
<feature type="domain" description="CN hydrolase" evidence="2">
    <location>
        <begin position="7"/>
        <end position="294"/>
    </location>
</feature>
<dbReference type="CDD" id="cd07570">
    <property type="entry name" value="GAT_Gln-NAD-synth"/>
    <property type="match status" value="1"/>
</dbReference>
<keyword evidence="4" id="KW-1185">Reference proteome</keyword>
<feature type="region of interest" description="Disordered" evidence="1">
    <location>
        <begin position="87"/>
        <end position="123"/>
    </location>
</feature>
<dbReference type="InterPro" id="IPR036526">
    <property type="entry name" value="C-N_Hydrolase_sf"/>
</dbReference>
<dbReference type="Gene3D" id="3.60.110.10">
    <property type="entry name" value="Carbon-nitrogen hydrolase"/>
    <property type="match status" value="1"/>
</dbReference>
<dbReference type="RefSeq" id="WP_377043512.1">
    <property type="nucleotide sequence ID" value="NZ_JBHLUN010000005.1"/>
</dbReference>
<dbReference type="Proteomes" id="UP001589865">
    <property type="component" value="Unassembled WGS sequence"/>
</dbReference>
<feature type="compositionally biased region" description="Low complexity" evidence="1">
    <location>
        <begin position="95"/>
        <end position="109"/>
    </location>
</feature>
<dbReference type="PROSITE" id="PS50263">
    <property type="entry name" value="CN_HYDROLASE"/>
    <property type="match status" value="1"/>
</dbReference>
<evidence type="ECO:0000256" key="1">
    <source>
        <dbReference type="SAM" id="MobiDB-lite"/>
    </source>
</evidence>
<name>A0ABV6JR11_9PROT</name>
<evidence type="ECO:0000313" key="3">
    <source>
        <dbReference type="EMBL" id="MFC0407785.1"/>
    </source>
</evidence>
<dbReference type="Pfam" id="PF00795">
    <property type="entry name" value="CN_hydrolase"/>
    <property type="match status" value="1"/>
</dbReference>
<evidence type="ECO:0000259" key="2">
    <source>
        <dbReference type="PROSITE" id="PS50263"/>
    </source>
</evidence>
<reference evidence="3 4" key="1">
    <citation type="submission" date="2024-09" db="EMBL/GenBank/DDBJ databases">
        <authorList>
            <person name="Sun Q."/>
            <person name="Mori K."/>
        </authorList>
    </citation>
    <scope>NUCLEOTIDE SEQUENCE [LARGE SCALE GENOMIC DNA]</scope>
    <source>
        <strain evidence="3 4">TBRC 5777</strain>
    </source>
</reference>
<gene>
    <name evidence="3" type="ORF">ACFFGY_05960</name>
</gene>
<accession>A0ABV6JR11</accession>
<proteinExistence type="predicted"/>